<dbReference type="Pfam" id="PF13416">
    <property type="entry name" value="SBP_bac_8"/>
    <property type="match status" value="1"/>
</dbReference>
<dbReference type="AlphaFoldDB" id="Q8G7V0"/>
<evidence type="ECO:0000313" key="2">
    <source>
        <dbReference type="EMBL" id="AAN24000.1"/>
    </source>
</evidence>
<keyword evidence="1" id="KW-0732">Signal</keyword>
<dbReference type="OrthoDB" id="9763054at2"/>
<dbReference type="Gene3D" id="3.40.190.10">
    <property type="entry name" value="Periplasmic binding protein-like II"/>
    <property type="match status" value="1"/>
</dbReference>
<keyword evidence="3" id="KW-1185">Reference proteome</keyword>
<dbReference type="InterPro" id="IPR006059">
    <property type="entry name" value="SBP"/>
</dbReference>
<sequence length="442" mass="48635">MMNRTVKSAVAMAAIAAMSLGTLAACGSSTSGDDAKGKVYYLNFKPEAADQWAALAKEYTKEKGVDVKVQTAASGTYEQTLKSEIAKTEAPTLFQVNGPVGYQNWKKYTADMSNTDVYKELTNQDVALKDGDKVVGVPYVMETYGLIYNKDILNKYFALDGAKATSMDEIDNFDTLKAVADDMQARKDELGIKGAFTSAGFDSSSDWRFKTHLANLPLYYEFKDDNVTEQPATIKGTYLPNYKKIFDLYITDSTTDPTQLSAKTGDDANSEFALGEAAFYQNGTWAWTDLQKAGMKAESVGMMPIYTGVKGEEKQGLATGSENYWCINDKASDADKKATEDFLSWVITSDTGKKAISQDMGFTTPFKTFDDVKFDNPLTEAAVEDQKSGTTQVSWNFTMMPSEEWKNKVGQALLEYAQGTGKWDAVKTAFVDGWASEYEASH</sequence>
<dbReference type="PANTHER" id="PTHR43649">
    <property type="entry name" value="ARABINOSE-BINDING PROTEIN-RELATED"/>
    <property type="match status" value="1"/>
</dbReference>
<dbReference type="PROSITE" id="PS51257">
    <property type="entry name" value="PROKAR_LIPOPROTEIN"/>
    <property type="match status" value="1"/>
</dbReference>
<name>Q8G7V0_BIFLO</name>
<dbReference type="EnsemblBacteria" id="AAN24000">
    <property type="protein sequence ID" value="AAN24000"/>
    <property type="gene ID" value="BL0141"/>
</dbReference>
<dbReference type="Proteomes" id="UP000000439">
    <property type="component" value="Chromosome"/>
</dbReference>
<proteinExistence type="predicted"/>
<dbReference type="PhylomeDB" id="Q8G7V0"/>
<protein>
    <submittedName>
        <fullName evidence="2">Possible solute binding protein of ABC transporter</fullName>
    </submittedName>
</protein>
<feature type="signal peptide" evidence="1">
    <location>
        <begin position="1"/>
        <end position="24"/>
    </location>
</feature>
<dbReference type="InterPro" id="IPR050490">
    <property type="entry name" value="Bact_solute-bd_prot1"/>
</dbReference>
<reference evidence="2 3" key="1">
    <citation type="journal article" date="2002" name="Proc. Natl. Acad. Sci. U.S.A.">
        <title>The genome sequence of Bifidobacterium longum reflects its adaptation to the human gastrointestinal tract.</title>
        <authorList>
            <person name="Schell M.A."/>
            <person name="Karmirantzou M."/>
            <person name="Snel B."/>
            <person name="Vilanova D."/>
            <person name="Berger B."/>
            <person name="Pessi G."/>
            <person name="Zwahlen M.C."/>
            <person name="Desiere F."/>
            <person name="Bork P."/>
            <person name="Delley M."/>
            <person name="Pridmore R.D."/>
            <person name="Arigoni F."/>
        </authorList>
    </citation>
    <scope>NUCLEOTIDE SEQUENCE [LARGE SCALE GENOMIC DNA]</scope>
    <source>
        <strain evidence="3">NCC 2705</strain>
    </source>
</reference>
<dbReference type="SUPFAM" id="SSF53850">
    <property type="entry name" value="Periplasmic binding protein-like II"/>
    <property type="match status" value="1"/>
</dbReference>
<evidence type="ECO:0000313" key="3">
    <source>
        <dbReference type="Proteomes" id="UP000000439"/>
    </source>
</evidence>
<dbReference type="EMBL" id="AE014295">
    <property type="protein sequence ID" value="AAN24000.1"/>
    <property type="molecule type" value="Genomic_DNA"/>
</dbReference>
<dbReference type="HOGENOM" id="CLU_031285_12_3_11"/>
<feature type="chain" id="PRO_5038892538" evidence="1">
    <location>
        <begin position="25"/>
        <end position="442"/>
    </location>
</feature>
<evidence type="ECO:0000256" key="1">
    <source>
        <dbReference type="SAM" id="SignalP"/>
    </source>
</evidence>
<dbReference type="STRING" id="206672.BL0141"/>
<dbReference type="PATRIC" id="fig|206672.9.peg.1439"/>
<gene>
    <name evidence="2" type="ordered locus">BL0141</name>
</gene>
<organism evidence="2 3">
    <name type="scientific">Bifidobacterium longum (strain NCC 2705)</name>
    <dbReference type="NCBI Taxonomy" id="206672"/>
    <lineage>
        <taxon>Bacteria</taxon>
        <taxon>Bacillati</taxon>
        <taxon>Actinomycetota</taxon>
        <taxon>Actinomycetes</taxon>
        <taxon>Bifidobacteriales</taxon>
        <taxon>Bifidobacteriaceae</taxon>
        <taxon>Bifidobacterium</taxon>
    </lineage>
</organism>
<accession>Q8G7V0</accession>
<dbReference type="KEGG" id="blo:BL0141"/>